<dbReference type="EMBL" id="SIOP01000001">
    <property type="protein sequence ID" value="TAY52148.1"/>
    <property type="molecule type" value="Genomic_DNA"/>
</dbReference>
<dbReference type="Gene3D" id="3.40.50.720">
    <property type="entry name" value="NAD(P)-binding Rossmann-like Domain"/>
    <property type="match status" value="1"/>
</dbReference>
<feature type="domain" description="NAD-dependent epimerase/dehydratase" evidence="1">
    <location>
        <begin position="3"/>
        <end position="218"/>
    </location>
</feature>
<dbReference type="InterPro" id="IPR001509">
    <property type="entry name" value="Epimerase_deHydtase"/>
</dbReference>
<dbReference type="GO" id="GO:0005737">
    <property type="term" value="C:cytoplasm"/>
    <property type="evidence" value="ECO:0007669"/>
    <property type="project" value="TreeGrafter"/>
</dbReference>
<protein>
    <submittedName>
        <fullName evidence="2">NAD(P)-dependent oxidoreductase</fullName>
    </submittedName>
</protein>
<name>A0A7M3DTY0_RHILE</name>
<organism evidence="2 3">
    <name type="scientific">Rhizobium leguminosarum</name>
    <dbReference type="NCBI Taxonomy" id="384"/>
    <lineage>
        <taxon>Bacteria</taxon>
        <taxon>Pseudomonadati</taxon>
        <taxon>Pseudomonadota</taxon>
        <taxon>Alphaproteobacteria</taxon>
        <taxon>Hyphomicrobiales</taxon>
        <taxon>Rhizobiaceae</taxon>
        <taxon>Rhizobium/Agrobacterium group</taxon>
        <taxon>Rhizobium</taxon>
    </lineage>
</organism>
<dbReference type="InterPro" id="IPR036291">
    <property type="entry name" value="NAD(P)-bd_dom_sf"/>
</dbReference>
<dbReference type="InterPro" id="IPR051783">
    <property type="entry name" value="NAD(P)-dependent_oxidoreduct"/>
</dbReference>
<sequence>MRVLVIGATGHVGTYLVPRLVEAGHDVVTISRGTAKPYTANHAWAAVDQRQMDRTAMERTGDFGPAVRAVEADIVIDMICFTLESAEHLVTALSGHVGHFLHTGTIWTHGHPTAVPTLEEAPKFPFGEYGTQKAAIETYLLQQARLRGFPATIIHPGHIVGPGWAPLNPAGNFNLQVFSTLARGEVLALPNFGLETVHHVHADDVAAMFMDAIANWNASTGESFHAVSEQALTLRGYAESMSRWFGHEPKLSFAPFDAWAEGQTAEDAQATWEHIARSPNCSIAKARRLLGYTPRYTSLQAVQESVGWFVGQGRIKTLSAIAGGS</sequence>
<proteinExistence type="predicted"/>
<dbReference type="SUPFAM" id="SSF51735">
    <property type="entry name" value="NAD(P)-binding Rossmann-fold domains"/>
    <property type="match status" value="1"/>
</dbReference>
<dbReference type="GO" id="GO:0004029">
    <property type="term" value="F:aldehyde dehydrogenase (NAD+) activity"/>
    <property type="evidence" value="ECO:0007669"/>
    <property type="project" value="TreeGrafter"/>
</dbReference>
<dbReference type="PANTHER" id="PTHR48079:SF6">
    <property type="entry name" value="NAD(P)-BINDING DOMAIN-CONTAINING PROTEIN-RELATED"/>
    <property type="match status" value="1"/>
</dbReference>
<accession>A0A7M3DTY0</accession>
<evidence type="ECO:0000259" key="1">
    <source>
        <dbReference type="Pfam" id="PF01370"/>
    </source>
</evidence>
<reference evidence="2 3" key="1">
    <citation type="submission" date="2019-02" db="EMBL/GenBank/DDBJ databases">
        <title>The genomic architecture of introgression among sibling species of bacteria.</title>
        <authorList>
            <person name="Cavassim M.I.A."/>
            <person name="Moeskjaer S."/>
            <person name="Moslemi C."/>
            <person name="Fields B."/>
            <person name="Bachmann A."/>
            <person name="Vilhjalmsson B."/>
            <person name="Schierup M.H."/>
            <person name="Young J.P.W."/>
            <person name="Andersen S.U."/>
        </authorList>
    </citation>
    <scope>NUCLEOTIDE SEQUENCE [LARGE SCALE GENOMIC DNA]</scope>
    <source>
        <strain evidence="2 3">SM135B</strain>
    </source>
</reference>
<gene>
    <name evidence="2" type="ORF">ELH90_11010</name>
</gene>
<dbReference type="Pfam" id="PF01370">
    <property type="entry name" value="Epimerase"/>
    <property type="match status" value="1"/>
</dbReference>
<evidence type="ECO:0000313" key="2">
    <source>
        <dbReference type="EMBL" id="TAY52148.1"/>
    </source>
</evidence>
<dbReference type="AlphaFoldDB" id="A0A7M3DTY0"/>
<evidence type="ECO:0000313" key="3">
    <source>
        <dbReference type="Proteomes" id="UP000292974"/>
    </source>
</evidence>
<dbReference type="PANTHER" id="PTHR48079">
    <property type="entry name" value="PROTEIN YEEZ"/>
    <property type="match status" value="1"/>
</dbReference>
<dbReference type="Proteomes" id="UP000292974">
    <property type="component" value="Unassembled WGS sequence"/>
</dbReference>
<comment type="caution">
    <text evidence="2">The sequence shown here is derived from an EMBL/GenBank/DDBJ whole genome shotgun (WGS) entry which is preliminary data.</text>
</comment>